<dbReference type="Proteomes" id="UP000092247">
    <property type="component" value="Unassembled WGS sequence"/>
</dbReference>
<name>A0A1B8HQF9_9GAMM</name>
<accession>A0A1B8HQF9</accession>
<proteinExistence type="predicted"/>
<gene>
    <name evidence="1" type="ORF">AYY17_01905</name>
</gene>
<evidence type="ECO:0000313" key="1">
    <source>
        <dbReference type="EMBL" id="OBU11501.1"/>
    </source>
</evidence>
<evidence type="ECO:0000313" key="2">
    <source>
        <dbReference type="Proteomes" id="UP000092247"/>
    </source>
</evidence>
<dbReference type="RefSeq" id="WP_067420823.1">
    <property type="nucleotide sequence ID" value="NZ_LZEX01000001.1"/>
</dbReference>
<dbReference type="EMBL" id="LZEX01000001">
    <property type="protein sequence ID" value="OBU11501.1"/>
    <property type="molecule type" value="Genomic_DNA"/>
</dbReference>
<comment type="caution">
    <text evidence="1">The sequence shown here is derived from an EMBL/GenBank/DDBJ whole genome shotgun (WGS) entry which is preliminary data.</text>
</comment>
<sequence length="75" mass="8266">MMKEKQVKLSRLFKGGRFVGYCLSVDGEMLSHQTNVKIETSGPPSSSIAVNFVWHPSVVDDAPDIHLNHTGEGRV</sequence>
<protein>
    <submittedName>
        <fullName evidence="1">Uncharacterized protein</fullName>
    </submittedName>
</protein>
<organism evidence="1 2">
    <name type="scientific">Morganella psychrotolerans</name>
    <dbReference type="NCBI Taxonomy" id="368603"/>
    <lineage>
        <taxon>Bacteria</taxon>
        <taxon>Pseudomonadati</taxon>
        <taxon>Pseudomonadota</taxon>
        <taxon>Gammaproteobacteria</taxon>
        <taxon>Enterobacterales</taxon>
        <taxon>Morganellaceae</taxon>
        <taxon>Morganella</taxon>
    </lineage>
</organism>
<dbReference type="AlphaFoldDB" id="A0A1B8HQF9"/>
<reference evidence="1 2" key="1">
    <citation type="submission" date="2016-06" db="EMBL/GenBank/DDBJ databases">
        <authorList>
            <person name="Kjaerup R.B."/>
            <person name="Dalgaard T.S."/>
            <person name="Juul-Madsen H.R."/>
        </authorList>
    </citation>
    <scope>NUCLEOTIDE SEQUENCE [LARGE SCALE GENOMIC DNA]</scope>
    <source>
        <strain evidence="1 2">GCSL-Mp3</strain>
    </source>
</reference>